<evidence type="ECO:0000313" key="1">
    <source>
        <dbReference type="EMBL" id="MFD1512569.1"/>
    </source>
</evidence>
<protein>
    <recommendedName>
        <fullName evidence="3">Phosphoribosyl-ATP pyrophosphohydrolase</fullName>
    </recommendedName>
</protein>
<dbReference type="CDD" id="cd11532">
    <property type="entry name" value="NTP-PPase_COG4997"/>
    <property type="match status" value="1"/>
</dbReference>
<gene>
    <name evidence="1" type="ORF">ACFSBT_04650</name>
</gene>
<organism evidence="1 2">
    <name type="scientific">Halomarina rubra</name>
    <dbReference type="NCBI Taxonomy" id="2071873"/>
    <lineage>
        <taxon>Archaea</taxon>
        <taxon>Methanobacteriati</taxon>
        <taxon>Methanobacteriota</taxon>
        <taxon>Stenosarchaea group</taxon>
        <taxon>Halobacteria</taxon>
        <taxon>Halobacteriales</taxon>
        <taxon>Natronomonadaceae</taxon>
        <taxon>Halomarina</taxon>
    </lineage>
</organism>
<dbReference type="AlphaFoldDB" id="A0ABD6AS67"/>
<dbReference type="SUPFAM" id="SSF101386">
    <property type="entry name" value="all-alpha NTP pyrophosphatases"/>
    <property type="match status" value="1"/>
</dbReference>
<proteinExistence type="predicted"/>
<dbReference type="EMBL" id="JBHUDC010000002">
    <property type="protein sequence ID" value="MFD1512569.1"/>
    <property type="molecule type" value="Genomic_DNA"/>
</dbReference>
<dbReference type="InterPro" id="IPR038735">
    <property type="entry name" value="MSMEG_1276-like_NTP-PPase_dom"/>
</dbReference>
<name>A0ABD6AS67_9EURY</name>
<evidence type="ECO:0008006" key="3">
    <source>
        <dbReference type="Google" id="ProtNLM"/>
    </source>
</evidence>
<accession>A0ABD6AS67</accession>
<keyword evidence="2" id="KW-1185">Reference proteome</keyword>
<evidence type="ECO:0000313" key="2">
    <source>
        <dbReference type="Proteomes" id="UP001597187"/>
    </source>
</evidence>
<reference evidence="1 2" key="1">
    <citation type="journal article" date="2019" name="Int. J. Syst. Evol. Microbiol.">
        <title>The Global Catalogue of Microorganisms (GCM) 10K type strain sequencing project: providing services to taxonomists for standard genome sequencing and annotation.</title>
        <authorList>
            <consortium name="The Broad Institute Genomics Platform"/>
            <consortium name="The Broad Institute Genome Sequencing Center for Infectious Disease"/>
            <person name="Wu L."/>
            <person name="Ma J."/>
        </authorList>
    </citation>
    <scope>NUCLEOTIDE SEQUENCE [LARGE SCALE GENOMIC DNA]</scope>
    <source>
        <strain evidence="1 2">CGMCC 1.12563</strain>
    </source>
</reference>
<sequence length="104" mass="11876">MVREYDKLVRDDVPDVVEANGQRPVVHTVDGEEYHDRLVDKLDEEVAEYREDRSVDELADVLEVVFALAEIHGVGKQQLADRRAQKAEERGGFDEGVVLDRVEE</sequence>
<dbReference type="RefSeq" id="WP_250872539.1">
    <property type="nucleotide sequence ID" value="NZ_JALXFV010000002.1"/>
</dbReference>
<comment type="caution">
    <text evidence="1">The sequence shown here is derived from an EMBL/GenBank/DDBJ whole genome shotgun (WGS) entry which is preliminary data.</text>
</comment>
<dbReference type="Proteomes" id="UP001597187">
    <property type="component" value="Unassembled WGS sequence"/>
</dbReference>